<sequence length="174" mass="19446">MSEEDPLDGVGICETEIVHEENLHHGINSVPDSFFGSDRLCDDYDIVEIEVVEREGDVNDFIVHWEGEVTKRLPRYWDRATEPRTEREKRQQRREEWGRKAISALATVFPLGIGFAVAVGVSRRLGSITINGETVALAPSVSDLFAVALIVVVALLFVKQVPRLIAEAYKSGQI</sequence>
<keyword evidence="1" id="KW-0472">Membrane</keyword>
<evidence type="ECO:0000256" key="1">
    <source>
        <dbReference type="SAM" id="Phobius"/>
    </source>
</evidence>
<dbReference type="RefSeq" id="WP_173228306.1">
    <property type="nucleotide sequence ID" value="NZ_CP053941.1"/>
</dbReference>
<reference evidence="2 3" key="1">
    <citation type="submission" date="2020-05" db="EMBL/GenBank/DDBJ databases">
        <title>Halorubrum RHB-C sp.nov., an extremely halophilic archaeon isolated from solar salt farm.</title>
        <authorList>
            <person name="Ho H."/>
            <person name="Danganan R.E."/>
            <person name="Dedeles G.R."/>
            <person name="Kim S.-G."/>
        </authorList>
    </citation>
    <scope>NUCLEOTIDE SEQUENCE [LARGE SCALE GENOMIC DNA]</scope>
    <source>
        <strain evidence="2 3">RHB-C</strain>
    </source>
</reference>
<dbReference type="Proteomes" id="UP000505020">
    <property type="component" value="Chromosome"/>
</dbReference>
<keyword evidence="1" id="KW-0812">Transmembrane</keyword>
<keyword evidence="1" id="KW-1133">Transmembrane helix</keyword>
<evidence type="ECO:0000313" key="3">
    <source>
        <dbReference type="Proteomes" id="UP000505020"/>
    </source>
</evidence>
<feature type="transmembrane region" description="Helical" evidence="1">
    <location>
        <begin position="101"/>
        <end position="121"/>
    </location>
</feature>
<proteinExistence type="predicted"/>
<dbReference type="EMBL" id="CP053941">
    <property type="protein sequence ID" value="QKG91668.1"/>
    <property type="molecule type" value="Genomic_DNA"/>
</dbReference>
<organism evidence="2 3">
    <name type="scientific">Halorubrum salinarum</name>
    <dbReference type="NCBI Taxonomy" id="2739057"/>
    <lineage>
        <taxon>Archaea</taxon>
        <taxon>Methanobacteriati</taxon>
        <taxon>Methanobacteriota</taxon>
        <taxon>Stenosarchaea group</taxon>
        <taxon>Halobacteria</taxon>
        <taxon>Halobacteriales</taxon>
        <taxon>Haloferacaceae</taxon>
        <taxon>Halorubrum</taxon>
    </lineage>
</organism>
<evidence type="ECO:0000313" key="2">
    <source>
        <dbReference type="EMBL" id="QKG91668.1"/>
    </source>
</evidence>
<dbReference type="KEGG" id="hsai:HPS36_01960"/>
<name>A0A7D3YC71_9EURY</name>
<keyword evidence="3" id="KW-1185">Reference proteome</keyword>
<dbReference type="GeneID" id="55593728"/>
<feature type="transmembrane region" description="Helical" evidence="1">
    <location>
        <begin position="141"/>
        <end position="158"/>
    </location>
</feature>
<dbReference type="AlphaFoldDB" id="A0A7D3YC71"/>
<accession>A0A7D3YC71</accession>
<protein>
    <submittedName>
        <fullName evidence="2">Uncharacterized protein</fullName>
    </submittedName>
</protein>
<gene>
    <name evidence="2" type="ORF">HPS36_01960</name>
</gene>